<feature type="region of interest" description="Disordered" evidence="6">
    <location>
        <begin position="93"/>
        <end position="114"/>
    </location>
</feature>
<comment type="subcellular location">
    <subcellularLocation>
        <location evidence="1">Nucleus</location>
    </subcellularLocation>
</comment>
<feature type="domain" description="BHLH" evidence="7">
    <location>
        <begin position="203"/>
        <end position="290"/>
    </location>
</feature>
<sequence length="332" mass="36238">MSLLTPSESHAFQSFLSSIDYDYSIVESLVASADWTSLSDDIGVPVPHPGPAKEALAKATKDLITLPPAPSSSSSSWETTELKDLTFFKPLRLPHNPALGSQPQPPVPQDVPKQRNDFDHLQTIVNNAQTSIHFRPAQSHLHRLPPLASSSSSSATNLAGPSRPLPSSSASHKRQRPSSSRTSESTPSQGAPGSKPALLTASQKKANHIQSEQKRRANIRRGYEALCETIPTLREAIRAEEEASSGFASGGKKRRARGRIGDDGEKVDGRAGPRSENIVLAKTVEYIQQLLAQRQHFTERLQRARAMLPPGHPAHGFTRPPGEVCLWEREWT</sequence>
<keyword evidence="9" id="KW-1185">Reference proteome</keyword>
<dbReference type="EMBL" id="WTXG01000008">
    <property type="protein sequence ID" value="KAI0303694.1"/>
    <property type="molecule type" value="Genomic_DNA"/>
</dbReference>
<name>A0AAD4M6S4_9AGAM</name>
<evidence type="ECO:0000313" key="9">
    <source>
        <dbReference type="Proteomes" id="UP001203297"/>
    </source>
</evidence>
<dbReference type="GO" id="GO:0000978">
    <property type="term" value="F:RNA polymerase II cis-regulatory region sequence-specific DNA binding"/>
    <property type="evidence" value="ECO:0007669"/>
    <property type="project" value="TreeGrafter"/>
</dbReference>
<evidence type="ECO:0000313" key="8">
    <source>
        <dbReference type="EMBL" id="KAI0303694.1"/>
    </source>
</evidence>
<protein>
    <recommendedName>
        <fullName evidence="7">BHLH domain-containing protein</fullName>
    </recommendedName>
</protein>
<dbReference type="PANTHER" id="PTHR15741">
    <property type="entry name" value="BASIC HELIX-LOOP-HELIX ZIP TRANSCRIPTION FACTOR"/>
    <property type="match status" value="1"/>
</dbReference>
<dbReference type="Proteomes" id="UP001203297">
    <property type="component" value="Unassembled WGS sequence"/>
</dbReference>
<dbReference type="AlphaFoldDB" id="A0AAD4M6S4"/>
<keyword evidence="3" id="KW-0238">DNA-binding</keyword>
<evidence type="ECO:0000256" key="4">
    <source>
        <dbReference type="ARBA" id="ARBA00023163"/>
    </source>
</evidence>
<dbReference type="SUPFAM" id="SSF47459">
    <property type="entry name" value="HLH, helix-loop-helix DNA-binding domain"/>
    <property type="match status" value="1"/>
</dbReference>
<dbReference type="GO" id="GO:0005634">
    <property type="term" value="C:nucleus"/>
    <property type="evidence" value="ECO:0007669"/>
    <property type="project" value="UniProtKB-SubCell"/>
</dbReference>
<evidence type="ECO:0000256" key="5">
    <source>
        <dbReference type="ARBA" id="ARBA00023242"/>
    </source>
</evidence>
<dbReference type="Pfam" id="PF00010">
    <property type="entry name" value="HLH"/>
    <property type="match status" value="1"/>
</dbReference>
<dbReference type="InterPro" id="IPR036638">
    <property type="entry name" value="HLH_DNA-bd_sf"/>
</dbReference>
<evidence type="ECO:0000256" key="2">
    <source>
        <dbReference type="ARBA" id="ARBA00023015"/>
    </source>
</evidence>
<dbReference type="PANTHER" id="PTHR15741:SF27">
    <property type="entry name" value="TRANSCRIPTION FACTOR AP-4"/>
    <property type="match status" value="1"/>
</dbReference>
<dbReference type="PROSITE" id="PS50888">
    <property type="entry name" value="BHLH"/>
    <property type="match status" value="1"/>
</dbReference>
<accession>A0AAD4M6S4</accession>
<proteinExistence type="predicted"/>
<reference evidence="8" key="1">
    <citation type="journal article" date="2022" name="New Phytol.">
        <title>Evolutionary transition to the ectomycorrhizal habit in the genomes of a hyperdiverse lineage of mushroom-forming fungi.</title>
        <authorList>
            <person name="Looney B."/>
            <person name="Miyauchi S."/>
            <person name="Morin E."/>
            <person name="Drula E."/>
            <person name="Courty P.E."/>
            <person name="Kohler A."/>
            <person name="Kuo A."/>
            <person name="LaButti K."/>
            <person name="Pangilinan J."/>
            <person name="Lipzen A."/>
            <person name="Riley R."/>
            <person name="Andreopoulos W."/>
            <person name="He G."/>
            <person name="Johnson J."/>
            <person name="Nolan M."/>
            <person name="Tritt A."/>
            <person name="Barry K.W."/>
            <person name="Grigoriev I.V."/>
            <person name="Nagy L.G."/>
            <person name="Hibbett D."/>
            <person name="Henrissat B."/>
            <person name="Matheny P.B."/>
            <person name="Labbe J."/>
            <person name="Martin F.M."/>
        </authorList>
    </citation>
    <scope>NUCLEOTIDE SEQUENCE</scope>
    <source>
        <strain evidence="8">BPL690</strain>
    </source>
</reference>
<feature type="compositionally biased region" description="Low complexity" evidence="6">
    <location>
        <begin position="177"/>
        <end position="189"/>
    </location>
</feature>
<feature type="non-terminal residue" evidence="8">
    <location>
        <position position="332"/>
    </location>
</feature>
<organism evidence="8 9">
    <name type="scientific">Multifurca ochricompacta</name>
    <dbReference type="NCBI Taxonomy" id="376703"/>
    <lineage>
        <taxon>Eukaryota</taxon>
        <taxon>Fungi</taxon>
        <taxon>Dikarya</taxon>
        <taxon>Basidiomycota</taxon>
        <taxon>Agaricomycotina</taxon>
        <taxon>Agaricomycetes</taxon>
        <taxon>Russulales</taxon>
        <taxon>Russulaceae</taxon>
        <taxon>Multifurca</taxon>
    </lineage>
</organism>
<feature type="compositionally biased region" description="Low complexity" evidence="6">
    <location>
        <begin position="144"/>
        <end position="162"/>
    </location>
</feature>
<dbReference type="GO" id="GO:0000981">
    <property type="term" value="F:DNA-binding transcription factor activity, RNA polymerase II-specific"/>
    <property type="evidence" value="ECO:0007669"/>
    <property type="project" value="TreeGrafter"/>
</dbReference>
<comment type="caution">
    <text evidence="8">The sequence shown here is derived from an EMBL/GenBank/DDBJ whole genome shotgun (WGS) entry which is preliminary data.</text>
</comment>
<dbReference type="GO" id="GO:0046983">
    <property type="term" value="F:protein dimerization activity"/>
    <property type="evidence" value="ECO:0007669"/>
    <property type="project" value="InterPro"/>
</dbReference>
<gene>
    <name evidence="8" type="ORF">B0F90DRAFT_1708244</name>
</gene>
<evidence type="ECO:0000259" key="7">
    <source>
        <dbReference type="PROSITE" id="PS50888"/>
    </source>
</evidence>
<dbReference type="InterPro" id="IPR011598">
    <property type="entry name" value="bHLH_dom"/>
</dbReference>
<feature type="region of interest" description="Disordered" evidence="6">
    <location>
        <begin position="241"/>
        <end position="272"/>
    </location>
</feature>
<keyword evidence="4" id="KW-0804">Transcription</keyword>
<keyword evidence="5" id="KW-0539">Nucleus</keyword>
<feature type="compositionally biased region" description="Polar residues" evidence="6">
    <location>
        <begin position="200"/>
        <end position="210"/>
    </location>
</feature>
<evidence type="ECO:0000256" key="6">
    <source>
        <dbReference type="SAM" id="MobiDB-lite"/>
    </source>
</evidence>
<dbReference type="InterPro" id="IPR052207">
    <property type="entry name" value="Max-like/E-box_TFs"/>
</dbReference>
<feature type="compositionally biased region" description="Basic and acidic residues" evidence="6">
    <location>
        <begin position="259"/>
        <end position="272"/>
    </location>
</feature>
<dbReference type="Gene3D" id="4.10.280.10">
    <property type="entry name" value="Helix-loop-helix DNA-binding domain"/>
    <property type="match status" value="1"/>
</dbReference>
<feature type="region of interest" description="Disordered" evidence="6">
    <location>
        <begin position="143"/>
        <end position="216"/>
    </location>
</feature>
<keyword evidence="2" id="KW-0805">Transcription regulation</keyword>
<evidence type="ECO:0000256" key="3">
    <source>
        <dbReference type="ARBA" id="ARBA00023125"/>
    </source>
</evidence>
<evidence type="ECO:0000256" key="1">
    <source>
        <dbReference type="ARBA" id="ARBA00004123"/>
    </source>
</evidence>